<evidence type="ECO:0000256" key="8">
    <source>
        <dbReference type="ARBA" id="ARBA00047306"/>
    </source>
</evidence>
<dbReference type="InterPro" id="IPR029063">
    <property type="entry name" value="SAM-dependent_MTases_sf"/>
</dbReference>
<dbReference type="Pfam" id="PF05891">
    <property type="entry name" value="Methyltransf_PK"/>
    <property type="match status" value="1"/>
</dbReference>
<accession>A0ABP0VL83</accession>
<keyword evidence="3" id="KW-0808">Transferase</keyword>
<dbReference type="EMBL" id="OZ020096">
    <property type="protein sequence ID" value="CAK9255202.1"/>
    <property type="molecule type" value="Genomic_DNA"/>
</dbReference>
<dbReference type="Proteomes" id="UP001497444">
    <property type="component" value="Chromosome 1"/>
</dbReference>
<dbReference type="PANTHER" id="PTHR12753">
    <property type="entry name" value="AD-003 - RELATED"/>
    <property type="match status" value="1"/>
</dbReference>
<comment type="catalytic activity">
    <reaction evidence="9">
        <text>N-terminal L-prolyl-L-prolyl-L-lysyl-[protein] + 2 S-adenosyl-L-methionine = N-terminal N,N-dimethyl-L-prolyl-L-prolyl-L-lysyl-[protein] + 2 S-adenosyl-L-homocysteine + 2 H(+)</text>
        <dbReference type="Rhea" id="RHEA:54736"/>
        <dbReference type="Rhea" id="RHEA-COMP:13787"/>
        <dbReference type="Rhea" id="RHEA-COMP:13974"/>
        <dbReference type="ChEBI" id="CHEBI:15378"/>
        <dbReference type="ChEBI" id="CHEBI:57856"/>
        <dbReference type="ChEBI" id="CHEBI:59789"/>
        <dbReference type="ChEBI" id="CHEBI:138059"/>
        <dbReference type="ChEBI" id="CHEBI:138318"/>
        <dbReference type="EC" id="2.1.1.244"/>
    </reaction>
</comment>
<evidence type="ECO:0000256" key="3">
    <source>
        <dbReference type="ARBA" id="ARBA00022679"/>
    </source>
</evidence>
<dbReference type="InterPro" id="IPR008576">
    <property type="entry name" value="MeTrfase_NTM1"/>
</dbReference>
<evidence type="ECO:0000256" key="7">
    <source>
        <dbReference type="ARBA" id="ARBA00043129"/>
    </source>
</evidence>
<evidence type="ECO:0000256" key="1">
    <source>
        <dbReference type="ARBA" id="ARBA00009059"/>
    </source>
</evidence>
<name>A0ABP0VL83_9BRYO</name>
<evidence type="ECO:0000313" key="13">
    <source>
        <dbReference type="Proteomes" id="UP001497444"/>
    </source>
</evidence>
<evidence type="ECO:0000256" key="4">
    <source>
        <dbReference type="ARBA" id="ARBA00022691"/>
    </source>
</evidence>
<feature type="region of interest" description="Disordered" evidence="11">
    <location>
        <begin position="343"/>
        <end position="368"/>
    </location>
</feature>
<evidence type="ECO:0000256" key="5">
    <source>
        <dbReference type="ARBA" id="ARBA00039112"/>
    </source>
</evidence>
<sequence length="368" mass="40467">MTVLLFSQTSIIKTHLCPNLCSGALQSFETQQEEGAARASYPGTWSSTRGGLCCSTLKLVVGGVVVKYSSSSVDMEEEGGLDSDGRTYSSRKEMWEAEAGEDPNGSDAKSIAKKLEWYHKGVSYWESVEASVDGVLGGYGRVNARDVADSNAFILEMFNECPPGAGDLVALDCGAGVGRVTKNFLLHHFHEVDLVEPVHHFLDKAQADLGSNGTARGSANSNNPKTHRAVNFYCTPLQDFTPEAGRYDVIWVQWCIGHLTDHDFIAFFKRAQAGLKPGGFFVLKENIAKNGFVVDKTDSSVTRSDAYFRDLFKQTGLHLQKTKLQKGFPKDLFAVRMYALTSEPRGMSAPPSQPTRASRRRNQPRKIH</sequence>
<evidence type="ECO:0000313" key="12">
    <source>
        <dbReference type="EMBL" id="CAK9255202.1"/>
    </source>
</evidence>
<evidence type="ECO:0000256" key="11">
    <source>
        <dbReference type="SAM" id="MobiDB-lite"/>
    </source>
</evidence>
<dbReference type="SUPFAM" id="SSF53335">
    <property type="entry name" value="S-adenosyl-L-methionine-dependent methyltransferases"/>
    <property type="match status" value="1"/>
</dbReference>
<comment type="similarity">
    <text evidence="1">Belongs to the methyltransferase superfamily. NTM1 family.</text>
</comment>
<evidence type="ECO:0000256" key="6">
    <source>
        <dbReference type="ARBA" id="ARBA00039449"/>
    </source>
</evidence>
<evidence type="ECO:0000256" key="9">
    <source>
        <dbReference type="ARBA" id="ARBA00047885"/>
    </source>
</evidence>
<protein>
    <recommendedName>
        <fullName evidence="6">Alpha N-terminal protein methyltransferase 1</fullName>
        <ecNumber evidence="5">2.1.1.244</ecNumber>
    </recommendedName>
    <alternativeName>
        <fullName evidence="7">X-Pro-Lys N-terminal protein methyltransferase 1</fullName>
    </alternativeName>
</protein>
<evidence type="ECO:0000256" key="10">
    <source>
        <dbReference type="ARBA" id="ARBA00048167"/>
    </source>
</evidence>
<dbReference type="EC" id="2.1.1.244" evidence="5"/>
<dbReference type="Gene3D" id="3.40.50.150">
    <property type="entry name" value="Vaccinia Virus protein VP39"/>
    <property type="match status" value="1"/>
</dbReference>
<feature type="compositionally biased region" description="Basic residues" evidence="11">
    <location>
        <begin position="357"/>
        <end position="368"/>
    </location>
</feature>
<keyword evidence="4" id="KW-0949">S-adenosyl-L-methionine</keyword>
<organism evidence="12 13">
    <name type="scientific">Sphagnum jensenii</name>
    <dbReference type="NCBI Taxonomy" id="128206"/>
    <lineage>
        <taxon>Eukaryota</taxon>
        <taxon>Viridiplantae</taxon>
        <taxon>Streptophyta</taxon>
        <taxon>Embryophyta</taxon>
        <taxon>Bryophyta</taxon>
        <taxon>Sphagnophytina</taxon>
        <taxon>Sphagnopsida</taxon>
        <taxon>Sphagnales</taxon>
        <taxon>Sphagnaceae</taxon>
        <taxon>Sphagnum</taxon>
    </lineage>
</organism>
<evidence type="ECO:0000256" key="2">
    <source>
        <dbReference type="ARBA" id="ARBA00022603"/>
    </source>
</evidence>
<gene>
    <name evidence="12" type="ORF">CSSPJE1EN1_LOCUS680</name>
</gene>
<keyword evidence="13" id="KW-1185">Reference proteome</keyword>
<comment type="catalytic activity">
    <reaction evidence="10">
        <text>N-terminal L-alanyl-L-prolyl-L-lysyl-[protein] + 3 S-adenosyl-L-methionine = N-terminal N,N,N-trimethyl-L-alanyl-L-prolyl-L-lysyl-[protein] + 3 S-adenosyl-L-homocysteine + 3 H(+)</text>
        <dbReference type="Rhea" id="RHEA:54712"/>
        <dbReference type="Rhea" id="RHEA-COMP:13785"/>
        <dbReference type="Rhea" id="RHEA-COMP:13971"/>
        <dbReference type="ChEBI" id="CHEBI:15378"/>
        <dbReference type="ChEBI" id="CHEBI:57856"/>
        <dbReference type="ChEBI" id="CHEBI:59789"/>
        <dbReference type="ChEBI" id="CHEBI:138057"/>
        <dbReference type="ChEBI" id="CHEBI:138315"/>
        <dbReference type="EC" id="2.1.1.244"/>
    </reaction>
</comment>
<reference evidence="12 13" key="1">
    <citation type="submission" date="2024-02" db="EMBL/GenBank/DDBJ databases">
        <authorList>
            <consortium name="ELIXIR-Norway"/>
            <consortium name="Elixir Norway"/>
        </authorList>
    </citation>
    <scope>NUCLEOTIDE SEQUENCE [LARGE SCALE GENOMIC DNA]</scope>
</reference>
<dbReference type="PANTHER" id="PTHR12753:SF0">
    <property type="entry name" value="ALPHA N-TERMINAL PROTEIN METHYLTRANSFERASE 1"/>
    <property type="match status" value="1"/>
</dbReference>
<proteinExistence type="inferred from homology"/>
<keyword evidence="2" id="KW-0489">Methyltransferase</keyword>
<comment type="catalytic activity">
    <reaction evidence="8">
        <text>N-terminal L-seryl-L-prolyl-L-lysyl-[protein] + 3 S-adenosyl-L-methionine = N-terminal N,N,N-trimethyl-L-seryl-L-prolyl-L-lysyl-[protein] + 3 S-adenosyl-L-homocysteine + 3 H(+)</text>
        <dbReference type="Rhea" id="RHEA:54724"/>
        <dbReference type="Rhea" id="RHEA-COMP:13789"/>
        <dbReference type="Rhea" id="RHEA-COMP:13973"/>
        <dbReference type="ChEBI" id="CHEBI:15378"/>
        <dbReference type="ChEBI" id="CHEBI:57856"/>
        <dbReference type="ChEBI" id="CHEBI:59789"/>
        <dbReference type="ChEBI" id="CHEBI:138061"/>
        <dbReference type="ChEBI" id="CHEBI:138317"/>
        <dbReference type="EC" id="2.1.1.244"/>
    </reaction>
</comment>
<dbReference type="CDD" id="cd02440">
    <property type="entry name" value="AdoMet_MTases"/>
    <property type="match status" value="1"/>
</dbReference>